<dbReference type="InterPro" id="IPR003511">
    <property type="entry name" value="HORMA_dom"/>
</dbReference>
<comment type="similarity">
    <text evidence="1">Belongs to the MAD2 family.</text>
</comment>
<dbReference type="PANTHER" id="PTHR11842:SF10">
    <property type="entry name" value="MITOTIC SPINDLE ASSEMBLY CHECKPOINT PROTEIN MAD2B"/>
    <property type="match status" value="1"/>
</dbReference>
<dbReference type="PROSITE" id="PS50815">
    <property type="entry name" value="HORMA"/>
    <property type="match status" value="1"/>
</dbReference>
<gene>
    <name evidence="3" type="ORF">B0A48_05098</name>
</gene>
<protein>
    <recommendedName>
        <fullName evidence="2">HORMA domain-containing protein</fullName>
    </recommendedName>
</protein>
<keyword evidence="4" id="KW-1185">Reference proteome</keyword>
<evidence type="ECO:0000259" key="2">
    <source>
        <dbReference type="PROSITE" id="PS50815"/>
    </source>
</evidence>
<comment type="caution">
    <text evidence="3">The sequence shown here is derived from an EMBL/GenBank/DDBJ whole genome shotgun (WGS) entry which is preliminary data.</text>
</comment>
<organism evidence="3 4">
    <name type="scientific">Cryoendolithus antarcticus</name>
    <dbReference type="NCBI Taxonomy" id="1507870"/>
    <lineage>
        <taxon>Eukaryota</taxon>
        <taxon>Fungi</taxon>
        <taxon>Dikarya</taxon>
        <taxon>Ascomycota</taxon>
        <taxon>Pezizomycotina</taxon>
        <taxon>Dothideomycetes</taxon>
        <taxon>Dothideomycetidae</taxon>
        <taxon>Cladosporiales</taxon>
        <taxon>Cladosporiaceae</taxon>
        <taxon>Cryoendolithus</taxon>
    </lineage>
</organism>
<dbReference type="OrthoDB" id="21254at2759"/>
<sequence length="224" mass="24723">MAETTFRTLITAFTDFLTVAIHTILWERSIYPKTSFLSARKYNFPVKQNRHPKVCEWINDAVTAVESELLKGRVHSVGVVIFTKDSKPLERFVFDVSRFPDVPVDDLDTLLQSGDADEPQSILPVVEMEEQFRATLSKLTASRTSLGPAPEGCTFTVAIELKPDALAPVSHPQPWIPAQVADDENDGATARHPTAKTTPLRAIKAGEMKFEAWIEEAGSDAADG</sequence>
<dbReference type="Gene3D" id="3.30.900.10">
    <property type="entry name" value="HORMA domain"/>
    <property type="match status" value="1"/>
</dbReference>
<dbReference type="InterPro" id="IPR036570">
    <property type="entry name" value="HORMA_dom_sf"/>
</dbReference>
<dbReference type="Proteomes" id="UP000192596">
    <property type="component" value="Unassembled WGS sequence"/>
</dbReference>
<dbReference type="SUPFAM" id="SSF56019">
    <property type="entry name" value="The spindle assembly checkpoint protein mad2"/>
    <property type="match status" value="1"/>
</dbReference>
<dbReference type="EMBL" id="NAJO01000010">
    <property type="protein sequence ID" value="OQO09696.1"/>
    <property type="molecule type" value="Genomic_DNA"/>
</dbReference>
<dbReference type="InParanoid" id="A0A1V8TE97"/>
<dbReference type="PANTHER" id="PTHR11842">
    <property type="entry name" value="MITOTIC SPINDLE ASSEMBLY CHECKPOINT PROTEIN MAD2"/>
    <property type="match status" value="1"/>
</dbReference>
<dbReference type="GO" id="GO:0016035">
    <property type="term" value="C:zeta DNA polymerase complex"/>
    <property type="evidence" value="ECO:0007669"/>
    <property type="project" value="TreeGrafter"/>
</dbReference>
<evidence type="ECO:0000313" key="3">
    <source>
        <dbReference type="EMBL" id="OQO09696.1"/>
    </source>
</evidence>
<evidence type="ECO:0000313" key="4">
    <source>
        <dbReference type="Proteomes" id="UP000192596"/>
    </source>
</evidence>
<dbReference type="InterPro" id="IPR045091">
    <property type="entry name" value="Mad2-like"/>
</dbReference>
<dbReference type="AlphaFoldDB" id="A0A1V8TE97"/>
<name>A0A1V8TE97_9PEZI</name>
<dbReference type="STRING" id="1507870.A0A1V8TE97"/>
<proteinExistence type="inferred from homology"/>
<feature type="domain" description="HORMA" evidence="2">
    <location>
        <begin position="7"/>
        <end position="214"/>
    </location>
</feature>
<reference evidence="4" key="1">
    <citation type="submission" date="2017-03" db="EMBL/GenBank/DDBJ databases">
        <title>Genomes of endolithic fungi from Antarctica.</title>
        <authorList>
            <person name="Coleine C."/>
            <person name="Masonjones S."/>
            <person name="Stajich J.E."/>
        </authorList>
    </citation>
    <scope>NUCLEOTIDE SEQUENCE [LARGE SCALE GENOMIC DNA]</scope>
    <source>
        <strain evidence="4">CCFEE 5527</strain>
    </source>
</reference>
<accession>A0A1V8TE97</accession>
<dbReference type="Pfam" id="PF02301">
    <property type="entry name" value="HORMA"/>
    <property type="match status" value="1"/>
</dbReference>
<evidence type="ECO:0000256" key="1">
    <source>
        <dbReference type="ARBA" id="ARBA00010348"/>
    </source>
</evidence>